<dbReference type="InterPro" id="IPR009057">
    <property type="entry name" value="Homeodomain-like_sf"/>
</dbReference>
<dbReference type="EMBL" id="CP130319">
    <property type="protein sequence ID" value="WNR45974.1"/>
    <property type="molecule type" value="Genomic_DNA"/>
</dbReference>
<keyword evidence="4" id="KW-0812">Transmembrane</keyword>
<dbReference type="PROSITE" id="PS00041">
    <property type="entry name" value="HTH_ARAC_FAMILY_1"/>
    <property type="match status" value="1"/>
</dbReference>
<evidence type="ECO:0000313" key="7">
    <source>
        <dbReference type="Proteomes" id="UP001304650"/>
    </source>
</evidence>
<dbReference type="InterPro" id="IPR018062">
    <property type="entry name" value="HTH_AraC-typ_CS"/>
</dbReference>
<keyword evidence="4" id="KW-0472">Membrane</keyword>
<proteinExistence type="predicted"/>
<keyword evidence="3" id="KW-0804">Transcription</keyword>
<dbReference type="PANTHER" id="PTHR43280">
    <property type="entry name" value="ARAC-FAMILY TRANSCRIPTIONAL REGULATOR"/>
    <property type="match status" value="1"/>
</dbReference>
<protein>
    <submittedName>
        <fullName evidence="6">Helix-turn-helix domain-containing protein</fullName>
    </submittedName>
</protein>
<sequence>MFISILLLSSLPVAIMGIVSASYATKIIGNHNNQMNAILLEKSRDEMDGVFRKFDELMLQYTYDNMSLRRFAEIDLNYKNHLEVRELVQTLTNLKSGMNHVLEVDFYNIPYGKVVSSSAGNIMTIDDFQDSELLDNIRHTPELGTWMSTRISINNRINTPAITLIRPIRDVSNRKVGAFIIYLDAVSLSNRMKTADPTNQLFIVNGDGFVVLHSETTRIGSSYKQEAFLNMLRSVRNSGDLQLRMSFEGTPSYLSINYSPYHDWFFVSSIPESAIAKEPLRMRNFILAGSLGLVLVALIVAFLTTKRLYSPLGHLAKRLRRHDPEEVSSLNEVQSITNYIEVMEENNQTLQKTIEQYSDEIRNYVLFQILLGGNSKLPLDEVGYVDQELALYLLELDQRELEEKFSTKDQYLYYFAVENIASELLGAFGFVKILMIQPGQFVIVHQLKDTSDHKVLQERGEAVLRSILQYLKLNCVISASYSASGAEGLHEAYVEARQGMRYRFALGGNRVIIFNQLDPAISIQTSTLTEYENDLIRSVEEMNAVLARDRFSALVSILREDYTMSVEEMIGFFSQLLFNLIRHVRSENGKVLTQQEIKSLIAELAKQRSLQQFEDFFNRQLFDKLQTEPNKGSQSDIQLIGKVTAYIQSHYDQDISLQGCAEMAGVNPFHLSRLFKKVTGINFVDYVIDYRIQIAKELLADPKLLVQDIAEMLRYANVKGFIRVFKKVTGRTPGSYRRDPGGEDREDSEE</sequence>
<dbReference type="SMART" id="SM00342">
    <property type="entry name" value="HTH_ARAC"/>
    <property type="match status" value="1"/>
</dbReference>
<evidence type="ECO:0000256" key="1">
    <source>
        <dbReference type="ARBA" id="ARBA00023015"/>
    </source>
</evidence>
<dbReference type="SUPFAM" id="SSF46689">
    <property type="entry name" value="Homeodomain-like"/>
    <property type="match status" value="2"/>
</dbReference>
<dbReference type="GO" id="GO:0043565">
    <property type="term" value="F:sequence-specific DNA binding"/>
    <property type="evidence" value="ECO:0007669"/>
    <property type="project" value="InterPro"/>
</dbReference>
<keyword evidence="4" id="KW-1133">Transmembrane helix</keyword>
<dbReference type="RefSeq" id="WP_314803186.1">
    <property type="nucleotide sequence ID" value="NZ_CP130319.1"/>
</dbReference>
<dbReference type="AlphaFoldDB" id="A0AA96LRP2"/>
<keyword evidence="2" id="KW-0238">DNA-binding</keyword>
<feature type="transmembrane region" description="Helical" evidence="4">
    <location>
        <begin position="285"/>
        <end position="304"/>
    </location>
</feature>
<reference evidence="6" key="1">
    <citation type="submission" date="2022-02" db="EMBL/GenBank/DDBJ databases">
        <title>Paenibacillus sp. MBLB1832 Whole Genome Shotgun Sequencing.</title>
        <authorList>
            <person name="Hwang C.Y."/>
            <person name="Cho E.-S."/>
            <person name="Seo M.-J."/>
        </authorList>
    </citation>
    <scope>NUCLEOTIDE SEQUENCE</scope>
    <source>
        <strain evidence="6">MBLB1832</strain>
    </source>
</reference>
<keyword evidence="1" id="KW-0805">Transcription regulation</keyword>
<dbReference type="Gene3D" id="1.10.10.60">
    <property type="entry name" value="Homeodomain-like"/>
    <property type="match status" value="2"/>
</dbReference>
<dbReference type="Proteomes" id="UP001304650">
    <property type="component" value="Chromosome"/>
</dbReference>
<evidence type="ECO:0000256" key="3">
    <source>
        <dbReference type="ARBA" id="ARBA00023163"/>
    </source>
</evidence>
<dbReference type="PROSITE" id="PS01124">
    <property type="entry name" value="HTH_ARAC_FAMILY_2"/>
    <property type="match status" value="1"/>
</dbReference>
<evidence type="ECO:0000259" key="5">
    <source>
        <dbReference type="PROSITE" id="PS01124"/>
    </source>
</evidence>
<evidence type="ECO:0000313" key="6">
    <source>
        <dbReference type="EMBL" id="WNR45974.1"/>
    </source>
</evidence>
<name>A0AA96LRP2_9BACL</name>
<gene>
    <name evidence="6" type="ORF">MJB10_07725</name>
</gene>
<evidence type="ECO:0000256" key="2">
    <source>
        <dbReference type="ARBA" id="ARBA00023125"/>
    </source>
</evidence>
<dbReference type="KEGG" id="proo:MJB10_07725"/>
<evidence type="ECO:0000256" key="4">
    <source>
        <dbReference type="SAM" id="Phobius"/>
    </source>
</evidence>
<organism evidence="6 7">
    <name type="scientific">Paenibacillus roseopurpureus</name>
    <dbReference type="NCBI Taxonomy" id="2918901"/>
    <lineage>
        <taxon>Bacteria</taxon>
        <taxon>Bacillati</taxon>
        <taxon>Bacillota</taxon>
        <taxon>Bacilli</taxon>
        <taxon>Bacillales</taxon>
        <taxon>Paenibacillaceae</taxon>
        <taxon>Paenibacillus</taxon>
    </lineage>
</organism>
<dbReference type="Gene3D" id="3.30.450.20">
    <property type="entry name" value="PAS domain"/>
    <property type="match status" value="1"/>
</dbReference>
<feature type="domain" description="HTH araC/xylS-type" evidence="5">
    <location>
        <begin position="641"/>
        <end position="739"/>
    </location>
</feature>
<accession>A0AA96LRP2</accession>
<dbReference type="Pfam" id="PF12833">
    <property type="entry name" value="HTH_18"/>
    <property type="match status" value="1"/>
</dbReference>
<dbReference type="PANTHER" id="PTHR43280:SF28">
    <property type="entry name" value="HTH-TYPE TRANSCRIPTIONAL ACTIVATOR RHAS"/>
    <property type="match status" value="1"/>
</dbReference>
<dbReference type="InterPro" id="IPR018060">
    <property type="entry name" value="HTH_AraC"/>
</dbReference>
<dbReference type="GO" id="GO:0003700">
    <property type="term" value="F:DNA-binding transcription factor activity"/>
    <property type="evidence" value="ECO:0007669"/>
    <property type="project" value="InterPro"/>
</dbReference>
<keyword evidence="7" id="KW-1185">Reference proteome</keyword>